<dbReference type="Gene3D" id="3.10.10.10">
    <property type="entry name" value="HIV Type 1 Reverse Transcriptase, subunit A, domain 1"/>
    <property type="match status" value="1"/>
</dbReference>
<keyword evidence="2" id="KW-1185">Reference proteome</keyword>
<protein>
    <submittedName>
        <fullName evidence="3">Uncharacterized protein LOC107882019</fullName>
    </submittedName>
</protein>
<feature type="region of interest" description="Disordered" evidence="1">
    <location>
        <begin position="129"/>
        <end position="150"/>
    </location>
</feature>
<proteinExistence type="predicted"/>
<dbReference type="PANTHER" id="PTHR33240">
    <property type="entry name" value="OS08G0508500 PROTEIN"/>
    <property type="match status" value="1"/>
</dbReference>
<reference evidence="2" key="1">
    <citation type="journal article" date="2012" name="Nat. Commun.">
        <title>The genome of Prunus mume.</title>
        <authorList>
            <person name="Zhang Q."/>
            <person name="Chen W."/>
            <person name="Sun L."/>
            <person name="Zhao F."/>
            <person name="Huang B."/>
            <person name="Yang W."/>
            <person name="Tao Y."/>
            <person name="Wang J."/>
            <person name="Yuan Z."/>
            <person name="Fan G."/>
            <person name="Xing Z."/>
            <person name="Han C."/>
            <person name="Pan H."/>
            <person name="Zhong X."/>
            <person name="Shi W."/>
            <person name="Liang X."/>
            <person name="Du D."/>
            <person name="Sun F."/>
            <person name="Xu Z."/>
            <person name="Hao R."/>
            <person name="Lv T."/>
            <person name="Lv Y."/>
            <person name="Zheng Z."/>
            <person name="Sun M."/>
            <person name="Luo L."/>
            <person name="Cai M."/>
            <person name="Gao Y."/>
            <person name="Wang J."/>
            <person name="Yin Y."/>
            <person name="Xu X."/>
            <person name="Cheng T."/>
            <person name="Wang J."/>
        </authorList>
    </citation>
    <scope>NUCLEOTIDE SEQUENCE [LARGE SCALE GENOMIC DNA]</scope>
</reference>
<reference evidence="3" key="2">
    <citation type="submission" date="2025-08" db="UniProtKB">
        <authorList>
            <consortium name="RefSeq"/>
        </authorList>
    </citation>
    <scope>IDENTIFICATION</scope>
</reference>
<evidence type="ECO:0000256" key="1">
    <source>
        <dbReference type="SAM" id="MobiDB-lite"/>
    </source>
</evidence>
<gene>
    <name evidence="3" type="primary">LOC107882019</name>
</gene>
<accession>A0ABM1LZ61</accession>
<dbReference type="Proteomes" id="UP000694861">
    <property type="component" value="Unplaced"/>
</dbReference>
<organism evidence="2 3">
    <name type="scientific">Prunus mume</name>
    <name type="common">Japanese apricot</name>
    <name type="synonym">Armeniaca mume</name>
    <dbReference type="NCBI Taxonomy" id="102107"/>
    <lineage>
        <taxon>Eukaryota</taxon>
        <taxon>Viridiplantae</taxon>
        <taxon>Streptophyta</taxon>
        <taxon>Embryophyta</taxon>
        <taxon>Tracheophyta</taxon>
        <taxon>Spermatophyta</taxon>
        <taxon>Magnoliopsida</taxon>
        <taxon>eudicotyledons</taxon>
        <taxon>Gunneridae</taxon>
        <taxon>Pentapetalae</taxon>
        <taxon>rosids</taxon>
        <taxon>fabids</taxon>
        <taxon>Rosales</taxon>
        <taxon>Rosaceae</taxon>
        <taxon>Amygdaloideae</taxon>
        <taxon>Amygdaleae</taxon>
        <taxon>Prunus</taxon>
    </lineage>
</organism>
<dbReference type="PANTHER" id="PTHR33240:SF17">
    <property type="entry name" value="EUKARYOTIC PEPTIDE CHAIN RELEASE FACTOR GTP-BINDING SUBUNIT-LIKE"/>
    <property type="match status" value="1"/>
</dbReference>
<evidence type="ECO:0000313" key="3">
    <source>
        <dbReference type="RefSeq" id="XP_016652688.1"/>
    </source>
</evidence>
<feature type="compositionally biased region" description="Basic and acidic residues" evidence="1">
    <location>
        <begin position="135"/>
        <end position="147"/>
    </location>
</feature>
<dbReference type="RefSeq" id="XP_016652688.1">
    <property type="nucleotide sequence ID" value="XM_016797202.1"/>
</dbReference>
<dbReference type="GeneID" id="107882019"/>
<name>A0ABM1LZ61_PRUMU</name>
<sequence length="259" mass="29330">MARSSNNSIKHYVRSTYAHQVFNTEQERLPKTQTTGWAPITFCEEEECGVILPHDDPIIIRADISNFDVGRILVDIGSSVSVMFVDAYNELQHPTAYNVILGRPAMAQMKVFIPMAWAWGEALAVTRAPAPPRAGTERPEDPREESITQHAEPVEDLELVTLHEDIRDRQVKIGTSLSQELRYDLVAFLCLNSEVFAWSYNDMPDISPDVISHRLSINPAVQPVRQKRSAYDPERYEAMKAEVDKLSTIGFIKEVDYPT</sequence>
<evidence type="ECO:0000313" key="2">
    <source>
        <dbReference type="Proteomes" id="UP000694861"/>
    </source>
</evidence>